<dbReference type="GeneID" id="11531645"/>
<keyword evidence="4 6" id="KW-0496">Mitochondrion</keyword>
<dbReference type="GO" id="GO:0001401">
    <property type="term" value="C:SAM complex"/>
    <property type="evidence" value="ECO:0007669"/>
    <property type="project" value="EnsemblFungi"/>
</dbReference>
<evidence type="ECO:0000256" key="5">
    <source>
        <dbReference type="ARBA" id="ARBA00023136"/>
    </source>
</evidence>
<evidence type="ECO:0000256" key="4">
    <source>
        <dbReference type="ARBA" id="ARBA00023128"/>
    </source>
</evidence>
<comment type="subunit">
    <text evidence="6">Component of the ER-mitochondria encounter structure (ERMES) or MDM complex, composed of MMM1, MDM10, MDM12 and MDM34. Associates with the mitochondrial outer membrane sorting assembly machinery SAM(core) complex.</text>
</comment>
<gene>
    <name evidence="7" type="primary">TPHA0L00620</name>
    <name evidence="6" type="synonym">MDM10</name>
    <name evidence="7" type="ordered locus">TPHA_0L00620</name>
</gene>
<keyword evidence="3 6" id="KW-1000">Mitochondrion outer membrane</keyword>
<evidence type="ECO:0000313" key="8">
    <source>
        <dbReference type="Proteomes" id="UP000005666"/>
    </source>
</evidence>
<proteinExistence type="inferred from homology"/>
<dbReference type="GO" id="GO:0045040">
    <property type="term" value="P:protein insertion into mitochondrial outer membrane"/>
    <property type="evidence" value="ECO:0007669"/>
    <property type="project" value="UniProtKB-UniRule"/>
</dbReference>
<dbReference type="HOGENOM" id="CLU_026505_0_0_1"/>
<comment type="similarity">
    <text evidence="6">Belongs to the MDM10 family.</text>
</comment>
<dbReference type="OMA" id="VPGYRQI"/>
<keyword evidence="2 6" id="KW-0812">Transmembrane</keyword>
<dbReference type="AlphaFoldDB" id="G8BZU0"/>
<dbReference type="STRING" id="1071381.G8BZU0"/>
<dbReference type="GO" id="GO:0070096">
    <property type="term" value="P:mitochondrial outer membrane translocase complex assembly"/>
    <property type="evidence" value="ECO:0007669"/>
    <property type="project" value="UniProtKB-UniRule"/>
</dbReference>
<dbReference type="GO" id="GO:0015914">
    <property type="term" value="P:phospholipid transport"/>
    <property type="evidence" value="ECO:0007669"/>
    <property type="project" value="EnsemblFungi"/>
</dbReference>
<dbReference type="PANTHER" id="PTHR28035">
    <property type="entry name" value="MITOCHONDRIAL DISTRIBUTION AND MORPHOLOGY PROTEIN 10"/>
    <property type="match status" value="1"/>
</dbReference>
<dbReference type="HAMAP" id="MF_03102">
    <property type="entry name" value="Mdm10"/>
    <property type="match status" value="1"/>
</dbReference>
<evidence type="ECO:0000256" key="3">
    <source>
        <dbReference type="ARBA" id="ARBA00022787"/>
    </source>
</evidence>
<dbReference type="InterPro" id="IPR027539">
    <property type="entry name" value="Mdm10"/>
</dbReference>
<dbReference type="PANTHER" id="PTHR28035:SF1">
    <property type="entry name" value="MITOCHONDRIAL DISTRIBUTION AND MORPHOLOGY PROTEIN 10"/>
    <property type="match status" value="1"/>
</dbReference>
<dbReference type="RefSeq" id="XP_003687852.1">
    <property type="nucleotide sequence ID" value="XM_003687804.1"/>
</dbReference>
<dbReference type="eggNOG" id="ENOG502QUN5">
    <property type="taxonomic scope" value="Eukaryota"/>
</dbReference>
<dbReference type="Proteomes" id="UP000005666">
    <property type="component" value="Chromosome 12"/>
</dbReference>
<comment type="subcellular location">
    <subcellularLocation>
        <location evidence="6">Mitochondrion outer membrane</location>
        <topology evidence="6">Multi-pass membrane protein</topology>
    </subcellularLocation>
    <text evidence="6">The ERMES/MDM complex localizes to a few discrete foci (around 10 per single cell), that represent mitochondria-endoplasmic reticulum junctions. These foci are often found next to mtDNA nucleoids.</text>
</comment>
<dbReference type="EMBL" id="HE612867">
    <property type="protein sequence ID" value="CCE65418.1"/>
    <property type="molecule type" value="Genomic_DNA"/>
</dbReference>
<accession>G8BZU0</accession>
<dbReference type="GO" id="GO:1990456">
    <property type="term" value="P:mitochondrion-endoplasmic reticulum membrane tethering"/>
    <property type="evidence" value="ECO:0007669"/>
    <property type="project" value="UniProtKB-UniRule"/>
</dbReference>
<keyword evidence="1 6" id="KW-1134">Transmembrane beta strand</keyword>
<organism evidence="7 8">
    <name type="scientific">Tetrapisispora phaffii (strain ATCC 24235 / CBS 4417 / NBRC 1672 / NRRL Y-8282 / UCD 70-5)</name>
    <name type="common">Yeast</name>
    <name type="synonym">Fabospora phaffii</name>
    <dbReference type="NCBI Taxonomy" id="1071381"/>
    <lineage>
        <taxon>Eukaryota</taxon>
        <taxon>Fungi</taxon>
        <taxon>Dikarya</taxon>
        <taxon>Ascomycota</taxon>
        <taxon>Saccharomycotina</taxon>
        <taxon>Saccharomycetes</taxon>
        <taxon>Saccharomycetales</taxon>
        <taxon>Saccharomycetaceae</taxon>
        <taxon>Tetrapisispora</taxon>
    </lineage>
</organism>
<name>G8BZU0_TETPH</name>
<keyword evidence="5 6" id="KW-0472">Membrane</keyword>
<evidence type="ECO:0000313" key="7">
    <source>
        <dbReference type="EMBL" id="CCE65418.1"/>
    </source>
</evidence>
<dbReference type="GO" id="GO:0032865">
    <property type="term" value="C:ERMES complex"/>
    <property type="evidence" value="ECO:0007669"/>
    <property type="project" value="UniProtKB-UniRule"/>
</dbReference>
<evidence type="ECO:0000256" key="2">
    <source>
        <dbReference type="ARBA" id="ARBA00022692"/>
    </source>
</evidence>
<sequence length="467" mass="53397">MLEYMDYIVKAFEISTNWPATASRNGAFSHMNGSGYNSVEFEDNMTATSDNLLNFYIPNVFKFQLSNKSSPFTFNTIDITTKQSINGSFAYIYTNAENLDNIVKNTSNVNLLDIVDTYQVNNKKTRGKYSSKYQGKIKSLYYGRMYYPSSFLEAMVIKKFNPSTQVIVKWISSSNNCNIVTGYLQRSNNRTFQEFVLSSNDFLCGYKLLHHFVESPSKFNNSLYNNSQLSVGAEAWLSVSNLSPTCSSTLRYCTHSASTGRPLMLTCSLNPIFGHLSSTYSAKTTSNSTCCVKYDFNLYSMESNLSLGTEIWKNNSEFTSNKIKVQNTHIERNTSDISNKIPNSDKFTISEEYHSISNDKQKKVLNDLNATFTSSLQKIDKERSLIENFQNNMYDKNFTSVWKFSTSLREKNLRILWNGKYKDFILVAGTELLQQENKDETTSDFNKNGFPYKFVTARLGFQIQYSS</sequence>
<keyword evidence="8" id="KW-1185">Reference proteome</keyword>
<comment type="domain">
    <text evidence="6">Lacks alpha-helical transmembrane segments, suggesting that it resides in the membrane via beta-sheet conformations similar to those predicted for other outer membrane proteins and porin.</text>
</comment>
<dbReference type="GO" id="GO:0051654">
    <property type="term" value="P:establishment of mitochondrion localization"/>
    <property type="evidence" value="ECO:0007669"/>
    <property type="project" value="EnsemblFungi"/>
</dbReference>
<dbReference type="GO" id="GO:0007031">
    <property type="term" value="P:peroxisome organization"/>
    <property type="evidence" value="ECO:0007669"/>
    <property type="project" value="EnsemblFungi"/>
</dbReference>
<protein>
    <recommendedName>
        <fullName evidence="6">Mitochondrial distribution and morphology protein 10</fullName>
    </recommendedName>
    <alternativeName>
        <fullName evidence="6">Mitochondrial inheritance component MDM10</fullName>
    </alternativeName>
</protein>
<evidence type="ECO:0000256" key="1">
    <source>
        <dbReference type="ARBA" id="ARBA00022452"/>
    </source>
</evidence>
<evidence type="ECO:0000256" key="6">
    <source>
        <dbReference type="HAMAP-Rule" id="MF_03102"/>
    </source>
</evidence>
<reference evidence="7 8" key="1">
    <citation type="journal article" date="2011" name="Proc. Natl. Acad. Sci. U.S.A.">
        <title>Evolutionary erosion of yeast sex chromosomes by mating-type switching accidents.</title>
        <authorList>
            <person name="Gordon J.L."/>
            <person name="Armisen D."/>
            <person name="Proux-Wera E."/>
            <person name="Oheigeartaigh S.S."/>
            <person name="Byrne K.P."/>
            <person name="Wolfe K.H."/>
        </authorList>
    </citation>
    <scope>NUCLEOTIDE SEQUENCE [LARGE SCALE GENOMIC DNA]</scope>
    <source>
        <strain evidence="8">ATCC 24235 / CBS 4417 / NBRC 1672 / NRRL Y-8282 / UCD 70-5</strain>
    </source>
</reference>
<dbReference type="OrthoDB" id="2103793at2759"/>
<dbReference type="Pfam" id="PF12519">
    <property type="entry name" value="MDM10"/>
    <property type="match status" value="1"/>
</dbReference>
<comment type="function">
    <text evidence="6">Component of the ERMES/MDM complex, which serves as a molecular tether to connect the endoplasmic reticulum and mitochondria. Components of this complex are involved in the control of mitochondrial shape and protein biogenesis and may function in phospholipid exchange. MDM10 is involved in the late assembly steps of the general translocase of the mitochondrial outer membrane (TOM complex). Functions in the TOM40-specific route of the assembly of outer membrane beta-barrel proteins, including the association of TOM40 with the receptor TOM22 and small TOM proteins. Can associate with the SAM(core) complex as well as the MDM12-MMM1 complex, both involved in late steps of the major beta-barrel assembly pathway, that is responsible for biogenesis of all outer membrane beta-barrel proteins. May act as a switch that shuttles between both complexes and channels precursor proteins into the TOM40-specific pathway. Plays a role in mitochondrial morphology and in the inheritance of mitochondria.</text>
</comment>
<dbReference type="KEGG" id="tpf:TPHA_0L00620"/>